<keyword evidence="2" id="KW-1185">Reference proteome</keyword>
<dbReference type="Gene3D" id="3.40.50.1000">
    <property type="entry name" value="HAD superfamily/HAD-like"/>
    <property type="match status" value="1"/>
</dbReference>
<dbReference type="Gene3D" id="1.10.150.240">
    <property type="entry name" value="Putative phosphatase, domain 2"/>
    <property type="match status" value="1"/>
</dbReference>
<proteinExistence type="predicted"/>
<dbReference type="PRINTS" id="PR00413">
    <property type="entry name" value="HADHALOGNASE"/>
</dbReference>
<geneLocation type="plasmid" evidence="1 2">
    <name>unnamed3</name>
</geneLocation>
<keyword evidence="1" id="KW-0614">Plasmid</keyword>
<protein>
    <submittedName>
        <fullName evidence="1">HAD family hydrolase</fullName>
    </submittedName>
</protein>
<reference evidence="1 2" key="1">
    <citation type="submission" date="2022-03" db="EMBL/GenBank/DDBJ databases">
        <title>Hymenobactersp. isolated from the air.</title>
        <authorList>
            <person name="Won M."/>
            <person name="Kwon S.-W."/>
        </authorList>
    </citation>
    <scope>NUCLEOTIDE SEQUENCE [LARGE SCALE GENOMIC DNA]</scope>
    <source>
        <strain evidence="1 2">KACC 22596</strain>
        <plasmid evidence="1 2">unnamed3</plasmid>
    </source>
</reference>
<dbReference type="InterPro" id="IPR036412">
    <property type="entry name" value="HAD-like_sf"/>
</dbReference>
<name>A0ABY4BD17_9BACT</name>
<organism evidence="1 2">
    <name type="scientific">Hymenobacter monticola</name>
    <dbReference type="NCBI Taxonomy" id="1705399"/>
    <lineage>
        <taxon>Bacteria</taxon>
        <taxon>Pseudomonadati</taxon>
        <taxon>Bacteroidota</taxon>
        <taxon>Cytophagia</taxon>
        <taxon>Cytophagales</taxon>
        <taxon>Hymenobacteraceae</taxon>
        <taxon>Hymenobacter</taxon>
    </lineage>
</organism>
<dbReference type="InterPro" id="IPR006439">
    <property type="entry name" value="HAD-SF_hydro_IA"/>
</dbReference>
<dbReference type="SFLD" id="SFLDG01129">
    <property type="entry name" value="C1.5:_HAD__Beta-PGM__Phosphata"/>
    <property type="match status" value="1"/>
</dbReference>
<dbReference type="SFLD" id="SFLDS00003">
    <property type="entry name" value="Haloacid_Dehalogenase"/>
    <property type="match status" value="1"/>
</dbReference>
<gene>
    <name evidence="1" type="ORF">MTP16_25105</name>
</gene>
<dbReference type="GO" id="GO:0016787">
    <property type="term" value="F:hydrolase activity"/>
    <property type="evidence" value="ECO:0007669"/>
    <property type="project" value="UniProtKB-KW"/>
</dbReference>
<accession>A0ABY4BD17</accession>
<evidence type="ECO:0000313" key="1">
    <source>
        <dbReference type="EMBL" id="UOE36659.1"/>
    </source>
</evidence>
<evidence type="ECO:0000313" key="2">
    <source>
        <dbReference type="Proteomes" id="UP000831390"/>
    </source>
</evidence>
<dbReference type="InterPro" id="IPR051828">
    <property type="entry name" value="HAD-like_hydrolase_domain"/>
</dbReference>
<dbReference type="Pfam" id="PF00702">
    <property type="entry name" value="Hydrolase"/>
    <property type="match status" value="1"/>
</dbReference>
<dbReference type="InterPro" id="IPR023198">
    <property type="entry name" value="PGP-like_dom2"/>
</dbReference>
<sequence>MAVQTISLDLWGTLVRANTDFKQAKINLVQEHFHSGLDPEKILDTQRAVKLHYDHLVEAWGVQPTQATLYSDWLCRLELVPEKYPFGHLAQFIDKYQAAAYKFPALPYDTNTTENLRLLARDFKLVLISNTLFVSGITLRAWLQSLGWMDFFDQLIFSDEVSLAKPDPRIFSLAHHRPDTHIGDNPRTDAFGARQAGVAFIGVHGPYEHTLTDAYNRLKNG</sequence>
<dbReference type="Proteomes" id="UP000831390">
    <property type="component" value="Plasmid unnamed3"/>
</dbReference>
<dbReference type="SUPFAM" id="SSF56784">
    <property type="entry name" value="HAD-like"/>
    <property type="match status" value="1"/>
</dbReference>
<dbReference type="EMBL" id="CP094537">
    <property type="protein sequence ID" value="UOE36659.1"/>
    <property type="molecule type" value="Genomic_DNA"/>
</dbReference>
<dbReference type="PANTHER" id="PTHR46191:SF2">
    <property type="entry name" value="HALOACID DEHALOGENASE-LIKE HYDROLASE DOMAIN-CONTAINING PROTEIN 3"/>
    <property type="match status" value="1"/>
</dbReference>
<keyword evidence="1" id="KW-0378">Hydrolase</keyword>
<dbReference type="PANTHER" id="PTHR46191">
    <property type="match status" value="1"/>
</dbReference>
<dbReference type="InterPro" id="IPR023214">
    <property type="entry name" value="HAD_sf"/>
</dbReference>
<dbReference type="RefSeq" id="WP_243520741.1">
    <property type="nucleotide sequence ID" value="NZ_CP094537.1"/>
</dbReference>